<name>A0A9D2HKZ7_9BACT</name>
<dbReference type="InterPro" id="IPR043723">
    <property type="entry name" value="DUF5665"/>
</dbReference>
<reference evidence="2" key="2">
    <citation type="submission" date="2021-04" db="EMBL/GenBank/DDBJ databases">
        <authorList>
            <person name="Gilroy R."/>
        </authorList>
    </citation>
    <scope>NUCLEOTIDE SEQUENCE</scope>
    <source>
        <strain evidence="2">5032</strain>
    </source>
</reference>
<sequence>MPNKVMVTVTYEKGADRELDSTLEPFEKQGTVTAVIIPPLSTLQIIARNFCIGMARGLGFFIGGTVIIGLIVWTIQSIISMNIPYLTELFKQLLTIIKTT</sequence>
<organism evidence="2 3">
    <name type="scientific">Candidatus Desulfovibrio intestinavium</name>
    <dbReference type="NCBI Taxonomy" id="2838534"/>
    <lineage>
        <taxon>Bacteria</taxon>
        <taxon>Pseudomonadati</taxon>
        <taxon>Thermodesulfobacteriota</taxon>
        <taxon>Desulfovibrionia</taxon>
        <taxon>Desulfovibrionales</taxon>
        <taxon>Desulfovibrionaceae</taxon>
        <taxon>Desulfovibrio</taxon>
    </lineage>
</organism>
<comment type="caution">
    <text evidence="2">The sequence shown here is derived from an EMBL/GenBank/DDBJ whole genome shotgun (WGS) entry which is preliminary data.</text>
</comment>
<keyword evidence="1" id="KW-1133">Transmembrane helix</keyword>
<keyword evidence="1" id="KW-0472">Membrane</keyword>
<dbReference type="Pfam" id="PF18910">
    <property type="entry name" value="DUF5665"/>
    <property type="match status" value="1"/>
</dbReference>
<reference evidence="2" key="1">
    <citation type="journal article" date="2021" name="PeerJ">
        <title>Extensive microbial diversity within the chicken gut microbiome revealed by metagenomics and culture.</title>
        <authorList>
            <person name="Gilroy R."/>
            <person name="Ravi A."/>
            <person name="Getino M."/>
            <person name="Pursley I."/>
            <person name="Horton D.L."/>
            <person name="Alikhan N.F."/>
            <person name="Baker D."/>
            <person name="Gharbi K."/>
            <person name="Hall N."/>
            <person name="Watson M."/>
            <person name="Adriaenssens E.M."/>
            <person name="Foster-Nyarko E."/>
            <person name="Jarju S."/>
            <person name="Secka A."/>
            <person name="Antonio M."/>
            <person name="Oren A."/>
            <person name="Chaudhuri R.R."/>
            <person name="La Ragione R."/>
            <person name="Hildebrand F."/>
            <person name="Pallen M.J."/>
        </authorList>
    </citation>
    <scope>NUCLEOTIDE SEQUENCE</scope>
    <source>
        <strain evidence="2">5032</strain>
    </source>
</reference>
<evidence type="ECO:0000256" key="1">
    <source>
        <dbReference type="SAM" id="Phobius"/>
    </source>
</evidence>
<dbReference type="AlphaFoldDB" id="A0A9D2HKZ7"/>
<evidence type="ECO:0000313" key="3">
    <source>
        <dbReference type="Proteomes" id="UP000823821"/>
    </source>
</evidence>
<keyword evidence="1" id="KW-0812">Transmembrane</keyword>
<gene>
    <name evidence="2" type="ORF">H9784_00340</name>
</gene>
<protein>
    <submittedName>
        <fullName evidence="2">Uncharacterized protein</fullName>
    </submittedName>
</protein>
<dbReference type="Proteomes" id="UP000823821">
    <property type="component" value="Unassembled WGS sequence"/>
</dbReference>
<evidence type="ECO:0000313" key="2">
    <source>
        <dbReference type="EMBL" id="HJA78010.1"/>
    </source>
</evidence>
<feature type="transmembrane region" description="Helical" evidence="1">
    <location>
        <begin position="58"/>
        <end position="79"/>
    </location>
</feature>
<accession>A0A9D2HKZ7</accession>
<dbReference type="EMBL" id="DWZD01000005">
    <property type="protein sequence ID" value="HJA78010.1"/>
    <property type="molecule type" value="Genomic_DNA"/>
</dbReference>
<proteinExistence type="predicted"/>